<dbReference type="PROSITE" id="PS51405">
    <property type="entry name" value="HEME_HALOPEROXIDASE"/>
    <property type="match status" value="1"/>
</dbReference>
<keyword evidence="4" id="KW-0479">Metal-binding</keyword>
<dbReference type="Proteomes" id="UP000030651">
    <property type="component" value="Unassembled WGS sequence"/>
</dbReference>
<evidence type="ECO:0000256" key="3">
    <source>
        <dbReference type="ARBA" id="ARBA00022617"/>
    </source>
</evidence>
<comment type="cofactor">
    <cofactor evidence="1">
        <name>heme b</name>
        <dbReference type="ChEBI" id="CHEBI:60344"/>
    </cofactor>
</comment>
<keyword evidence="5" id="KW-0560">Oxidoreductase</keyword>
<evidence type="ECO:0000256" key="4">
    <source>
        <dbReference type="ARBA" id="ARBA00022723"/>
    </source>
</evidence>
<dbReference type="STRING" id="1229662.W3XD38"/>
<dbReference type="KEGG" id="pfy:PFICI_04972"/>
<accession>W3XD38</accession>
<evidence type="ECO:0000313" key="10">
    <source>
        <dbReference type="EMBL" id="ETS83096.1"/>
    </source>
</evidence>
<dbReference type="PANTHER" id="PTHR33577">
    <property type="entry name" value="STERIGMATOCYSTIN BIOSYNTHESIS PEROXIDASE STCC-RELATED"/>
    <property type="match status" value="1"/>
</dbReference>
<evidence type="ECO:0000313" key="11">
    <source>
        <dbReference type="Proteomes" id="UP000030651"/>
    </source>
</evidence>
<dbReference type="InterPro" id="IPR036851">
    <property type="entry name" value="Chloroperoxidase-like_sf"/>
</dbReference>
<dbReference type="SUPFAM" id="SSF47571">
    <property type="entry name" value="Cloroperoxidase"/>
    <property type="match status" value="1"/>
</dbReference>
<sequence length="243" mass="26618">MKLTLLLSAVFSGAVATLAETSEWSPPESGDARSPCPLLNSLANHGYLPHDGKNITGDVLSKAITTTLNMDDSVSAAFMAALRNSITTAETFSLDELNKHNGIEHDASLSRQDFYFGNVQAFNETIFNQTRSYWTDPVTIDIHQAANARNARIETSKATNPTYNETAVNRASALETAAYILSFGDKVTGSVPKAFVEYFFENERLPFHLGWYKSAESISFADFQNMSTRVSQAGSQSPRAIEL</sequence>
<keyword evidence="6" id="KW-0408">Iron</keyword>
<dbReference type="PANTHER" id="PTHR33577:SF7">
    <property type="entry name" value="HEME HALOPEROXIDASE FAMILY PROFILE DOMAIN-CONTAINING PROTEIN"/>
    <property type="match status" value="1"/>
</dbReference>
<dbReference type="Pfam" id="PF01328">
    <property type="entry name" value="Peroxidase_2"/>
    <property type="match status" value="1"/>
</dbReference>
<dbReference type="Gene3D" id="1.10.489.10">
    <property type="entry name" value="Chloroperoxidase-like"/>
    <property type="match status" value="1"/>
</dbReference>
<dbReference type="AlphaFoldDB" id="W3XD38"/>
<dbReference type="InterPro" id="IPR000028">
    <property type="entry name" value="Chloroperoxidase"/>
</dbReference>
<dbReference type="HOGENOM" id="CLU_050230_0_0_1"/>
<evidence type="ECO:0000256" key="8">
    <source>
        <dbReference type="SAM" id="SignalP"/>
    </source>
</evidence>
<keyword evidence="11" id="KW-1185">Reference proteome</keyword>
<dbReference type="OrthoDB" id="407298at2759"/>
<protein>
    <recommendedName>
        <fullName evidence="9">Heme haloperoxidase family profile domain-containing protein</fullName>
    </recommendedName>
</protein>
<dbReference type="OMA" id="PMEINTT"/>
<organism evidence="10 11">
    <name type="scientific">Pestalotiopsis fici (strain W106-1 / CGMCC3.15140)</name>
    <dbReference type="NCBI Taxonomy" id="1229662"/>
    <lineage>
        <taxon>Eukaryota</taxon>
        <taxon>Fungi</taxon>
        <taxon>Dikarya</taxon>
        <taxon>Ascomycota</taxon>
        <taxon>Pezizomycotina</taxon>
        <taxon>Sordariomycetes</taxon>
        <taxon>Xylariomycetidae</taxon>
        <taxon>Amphisphaeriales</taxon>
        <taxon>Sporocadaceae</taxon>
        <taxon>Pestalotiopsis</taxon>
    </lineage>
</organism>
<feature type="chain" id="PRO_5004834524" description="Heme haloperoxidase family profile domain-containing protein" evidence="8">
    <location>
        <begin position="20"/>
        <end position="243"/>
    </location>
</feature>
<feature type="signal peptide" evidence="8">
    <location>
        <begin position="1"/>
        <end position="19"/>
    </location>
</feature>
<evidence type="ECO:0000259" key="9">
    <source>
        <dbReference type="PROSITE" id="PS51405"/>
    </source>
</evidence>
<keyword evidence="2" id="KW-0575">Peroxidase</keyword>
<feature type="domain" description="Heme haloperoxidase family profile" evidence="9">
    <location>
        <begin position="20"/>
        <end position="225"/>
    </location>
</feature>
<evidence type="ECO:0000256" key="6">
    <source>
        <dbReference type="ARBA" id="ARBA00023004"/>
    </source>
</evidence>
<keyword evidence="8" id="KW-0732">Signal</keyword>
<comment type="similarity">
    <text evidence="7">Belongs to the chloroperoxidase family.</text>
</comment>
<gene>
    <name evidence="10" type="ORF">PFICI_04972</name>
</gene>
<dbReference type="GO" id="GO:0004601">
    <property type="term" value="F:peroxidase activity"/>
    <property type="evidence" value="ECO:0007669"/>
    <property type="project" value="UniProtKB-KW"/>
</dbReference>
<dbReference type="InParanoid" id="W3XD38"/>
<reference evidence="11" key="1">
    <citation type="journal article" date="2015" name="BMC Genomics">
        <title>Genomic and transcriptomic analysis of the endophytic fungus Pestalotiopsis fici reveals its lifestyle and high potential for synthesis of natural products.</title>
        <authorList>
            <person name="Wang X."/>
            <person name="Zhang X."/>
            <person name="Liu L."/>
            <person name="Xiang M."/>
            <person name="Wang W."/>
            <person name="Sun X."/>
            <person name="Che Y."/>
            <person name="Guo L."/>
            <person name="Liu G."/>
            <person name="Guo L."/>
            <person name="Wang C."/>
            <person name="Yin W.B."/>
            <person name="Stadler M."/>
            <person name="Zhang X."/>
            <person name="Liu X."/>
        </authorList>
    </citation>
    <scope>NUCLEOTIDE SEQUENCE [LARGE SCALE GENOMIC DNA]</scope>
    <source>
        <strain evidence="11">W106-1 / CGMCC3.15140</strain>
    </source>
</reference>
<dbReference type="GO" id="GO:0046872">
    <property type="term" value="F:metal ion binding"/>
    <property type="evidence" value="ECO:0007669"/>
    <property type="project" value="UniProtKB-KW"/>
</dbReference>
<evidence type="ECO:0000256" key="7">
    <source>
        <dbReference type="ARBA" id="ARBA00025795"/>
    </source>
</evidence>
<evidence type="ECO:0000256" key="1">
    <source>
        <dbReference type="ARBA" id="ARBA00001970"/>
    </source>
</evidence>
<dbReference type="GeneID" id="19269985"/>
<proteinExistence type="inferred from homology"/>
<name>W3XD38_PESFW</name>
<dbReference type="EMBL" id="KI912111">
    <property type="protein sequence ID" value="ETS83096.1"/>
    <property type="molecule type" value="Genomic_DNA"/>
</dbReference>
<evidence type="ECO:0000256" key="2">
    <source>
        <dbReference type="ARBA" id="ARBA00022559"/>
    </source>
</evidence>
<evidence type="ECO:0000256" key="5">
    <source>
        <dbReference type="ARBA" id="ARBA00023002"/>
    </source>
</evidence>
<keyword evidence="3" id="KW-0349">Heme</keyword>
<dbReference type="RefSeq" id="XP_007831744.1">
    <property type="nucleotide sequence ID" value="XM_007833553.1"/>
</dbReference>
<dbReference type="eggNOG" id="ENOG502S5K7">
    <property type="taxonomic scope" value="Eukaryota"/>
</dbReference>